<dbReference type="InterPro" id="IPR012094">
    <property type="entry name" value="tRNA_Ile_lys_synt"/>
</dbReference>
<dbReference type="GO" id="GO:0005524">
    <property type="term" value="F:ATP binding"/>
    <property type="evidence" value="ECO:0007669"/>
    <property type="project" value="UniProtKB-UniRule"/>
</dbReference>
<dbReference type="Proteomes" id="UP000009047">
    <property type="component" value="Chromosome"/>
</dbReference>
<proteinExistence type="inferred from homology"/>
<dbReference type="GO" id="GO:0006400">
    <property type="term" value="P:tRNA modification"/>
    <property type="evidence" value="ECO:0007669"/>
    <property type="project" value="UniProtKB-UniRule"/>
</dbReference>
<keyword evidence="5 8" id="KW-0547">Nucleotide-binding</keyword>
<evidence type="ECO:0000313" key="10">
    <source>
        <dbReference type="EMBL" id="ADK84133.1"/>
    </source>
</evidence>
<evidence type="ECO:0000256" key="1">
    <source>
        <dbReference type="ARBA" id="ARBA00004496"/>
    </source>
</evidence>
<comment type="catalytic activity">
    <reaction evidence="7 8">
        <text>cytidine(34) in tRNA(Ile2) + L-lysine + ATP = lysidine(34) in tRNA(Ile2) + AMP + diphosphate + H(+)</text>
        <dbReference type="Rhea" id="RHEA:43744"/>
        <dbReference type="Rhea" id="RHEA-COMP:10625"/>
        <dbReference type="Rhea" id="RHEA-COMP:10670"/>
        <dbReference type="ChEBI" id="CHEBI:15378"/>
        <dbReference type="ChEBI" id="CHEBI:30616"/>
        <dbReference type="ChEBI" id="CHEBI:32551"/>
        <dbReference type="ChEBI" id="CHEBI:33019"/>
        <dbReference type="ChEBI" id="CHEBI:82748"/>
        <dbReference type="ChEBI" id="CHEBI:83665"/>
        <dbReference type="ChEBI" id="CHEBI:456215"/>
        <dbReference type="EC" id="6.3.4.19"/>
    </reaction>
</comment>
<dbReference type="Gene3D" id="3.40.50.620">
    <property type="entry name" value="HUPs"/>
    <property type="match status" value="1"/>
</dbReference>
<evidence type="ECO:0000313" key="11">
    <source>
        <dbReference type="Proteomes" id="UP000009047"/>
    </source>
</evidence>
<dbReference type="HAMAP" id="MF_01161">
    <property type="entry name" value="tRNA_Ile_lys_synt"/>
    <property type="match status" value="1"/>
</dbReference>
<feature type="binding site" evidence="8">
    <location>
        <begin position="16"/>
        <end position="21"/>
    </location>
    <ligand>
        <name>ATP</name>
        <dbReference type="ChEBI" id="CHEBI:30616"/>
    </ligand>
</feature>
<evidence type="ECO:0000256" key="8">
    <source>
        <dbReference type="HAMAP-Rule" id="MF_01161"/>
    </source>
</evidence>
<dbReference type="Pfam" id="PF11734">
    <property type="entry name" value="TilS_C"/>
    <property type="match status" value="1"/>
</dbReference>
<dbReference type="EC" id="6.3.4.19" evidence="8"/>
<evidence type="ECO:0000256" key="6">
    <source>
        <dbReference type="ARBA" id="ARBA00022840"/>
    </source>
</evidence>
<dbReference type="NCBIfam" id="TIGR02432">
    <property type="entry name" value="lysidine_TilS_N"/>
    <property type="match status" value="1"/>
</dbReference>
<dbReference type="InterPro" id="IPR014729">
    <property type="entry name" value="Rossmann-like_a/b/a_fold"/>
</dbReference>
<dbReference type="HOGENOM" id="CLU_018869_0_1_7"/>
<dbReference type="SMART" id="SM00977">
    <property type="entry name" value="TilS_C"/>
    <property type="match status" value="1"/>
</dbReference>
<dbReference type="Pfam" id="PF01171">
    <property type="entry name" value="ATP_bind_3"/>
    <property type="match status" value="1"/>
</dbReference>
<comment type="domain">
    <text evidence="8">The N-terminal region contains the highly conserved SGGXDS motif, predicted to be a P-loop motif involved in ATP binding.</text>
</comment>
<dbReference type="NCBIfam" id="TIGR02433">
    <property type="entry name" value="lysidine_TilS_C"/>
    <property type="match status" value="1"/>
</dbReference>
<dbReference type="InterPro" id="IPR011063">
    <property type="entry name" value="TilS/TtcA_N"/>
</dbReference>
<evidence type="ECO:0000259" key="9">
    <source>
        <dbReference type="SMART" id="SM00977"/>
    </source>
</evidence>
<comment type="function">
    <text evidence="8">Ligates lysine onto the cytidine present at position 34 of the AUA codon-specific tRNA(Ile) that contains the anticodon CAU, in an ATP-dependent manner. Cytidine is converted to lysidine, thus changing the amino acid specificity of the tRNA from methionine to isoleucine.</text>
</comment>
<keyword evidence="11" id="KW-1185">Reference proteome</keyword>
<gene>
    <name evidence="8" type="primary">tilS</name>
    <name evidence="10" type="ordered locus">Deba_0761</name>
</gene>
<dbReference type="SUPFAM" id="SSF52402">
    <property type="entry name" value="Adenine nucleotide alpha hydrolases-like"/>
    <property type="match status" value="1"/>
</dbReference>
<protein>
    <recommendedName>
        <fullName evidence="8">tRNA(Ile)-lysidine synthase</fullName>
        <ecNumber evidence="8">6.3.4.19</ecNumber>
    </recommendedName>
    <alternativeName>
        <fullName evidence="8">tRNA(Ile)-2-lysyl-cytidine synthase</fullName>
    </alternativeName>
    <alternativeName>
        <fullName evidence="8">tRNA(Ile)-lysidine synthetase</fullName>
    </alternativeName>
</protein>
<keyword evidence="6 8" id="KW-0067">ATP-binding</keyword>
<keyword evidence="3 8" id="KW-0436">Ligase</keyword>
<dbReference type="SUPFAM" id="SSF56037">
    <property type="entry name" value="PheT/TilS domain"/>
    <property type="match status" value="1"/>
</dbReference>
<feature type="domain" description="Lysidine-tRNA(Ile) synthetase C-terminal" evidence="9">
    <location>
        <begin position="363"/>
        <end position="434"/>
    </location>
</feature>
<dbReference type="CDD" id="cd01992">
    <property type="entry name" value="TilS_N"/>
    <property type="match status" value="1"/>
</dbReference>
<dbReference type="AlphaFoldDB" id="E1QEZ7"/>
<evidence type="ECO:0000256" key="5">
    <source>
        <dbReference type="ARBA" id="ARBA00022741"/>
    </source>
</evidence>
<sequence length="466" mass="51053">MAKPWPGPGTLVAAVSGGADSVAMLRLLAEQASERGWRLVVGHVDHGLRADSAVDAAFVADLAGALGLECRVVRVVARQAGLSPEDAARRARRQALLALAEELDAVAVALAHTIDDQAETVLARLLTGAGPGGLAAMRPRSGPLWRPLLAVRGRELRDYLAALGQPWREDPSNADRAYQRNRLRHAVLPLCRQLINPRADEALARLAGLLADEEDYWRGLLDDALAAHGRREGASLCLSLGWLLAQPPFLRRRMMRHIAGRLLGGGQHLLFDHVAGLERLLTMAAGKSLTLPFGLRAWREHEHLRLAPDVDPPPLRVRLDGPGLVDLPALGTALLAREVAPGATLRARGGRAWLPLEDVRWPLELCWPWPGMRFWPLGAPGAKRLSKIAIDRKVPPWWRKRLLVVADEGGPWWVWPLAPAQRARVRADGPLLELSLVDSLANWPYSIEFKGPISDRELPLPTWAEP</sequence>
<dbReference type="KEGG" id="dbr:Deba_0761"/>
<evidence type="ECO:0000256" key="3">
    <source>
        <dbReference type="ARBA" id="ARBA00022598"/>
    </source>
</evidence>
<dbReference type="PANTHER" id="PTHR43033">
    <property type="entry name" value="TRNA(ILE)-LYSIDINE SYNTHASE-RELATED"/>
    <property type="match status" value="1"/>
</dbReference>
<reference evidence="10 11" key="1">
    <citation type="journal article" date="2010" name="Stand. Genomic Sci.">
        <title>Complete genome sequence of Desulfarculus baarsii type strain (2st14).</title>
        <authorList>
            <person name="Sun H."/>
            <person name="Spring S."/>
            <person name="Lapidus A."/>
            <person name="Davenport K."/>
            <person name="Del Rio T.G."/>
            <person name="Tice H."/>
            <person name="Nolan M."/>
            <person name="Copeland A."/>
            <person name="Cheng J.F."/>
            <person name="Lucas S."/>
            <person name="Tapia R."/>
            <person name="Goodwin L."/>
            <person name="Pitluck S."/>
            <person name="Ivanova N."/>
            <person name="Pagani I."/>
            <person name="Mavromatis K."/>
            <person name="Ovchinnikova G."/>
            <person name="Pati A."/>
            <person name="Chen A."/>
            <person name="Palaniappan K."/>
            <person name="Hauser L."/>
            <person name="Chang Y.J."/>
            <person name="Jeffries C.D."/>
            <person name="Detter J.C."/>
            <person name="Han C."/>
            <person name="Rohde M."/>
            <person name="Brambilla E."/>
            <person name="Goker M."/>
            <person name="Woyke T."/>
            <person name="Bristow J."/>
            <person name="Eisen J.A."/>
            <person name="Markowitz V."/>
            <person name="Hugenholtz P."/>
            <person name="Kyrpides N.C."/>
            <person name="Klenk H.P."/>
            <person name="Land M."/>
        </authorList>
    </citation>
    <scope>NUCLEOTIDE SEQUENCE [LARGE SCALE GENOMIC DNA]</scope>
    <source>
        <strain evidence="11">ATCC 33931 / DSM 2075 / LMG 7858 / VKM B-1802 / 2st14</strain>
    </source>
</reference>
<dbReference type="InterPro" id="IPR012796">
    <property type="entry name" value="Lysidine-tRNA-synth_C"/>
</dbReference>
<organism evidence="10 11">
    <name type="scientific">Desulfarculus baarsii (strain ATCC 33931 / DSM 2075 / LMG 7858 / VKM B-1802 / 2st14)</name>
    <dbReference type="NCBI Taxonomy" id="644282"/>
    <lineage>
        <taxon>Bacteria</taxon>
        <taxon>Pseudomonadati</taxon>
        <taxon>Thermodesulfobacteriota</taxon>
        <taxon>Desulfarculia</taxon>
        <taxon>Desulfarculales</taxon>
        <taxon>Desulfarculaceae</taxon>
        <taxon>Desulfarculus</taxon>
    </lineage>
</organism>
<dbReference type="EMBL" id="CP002085">
    <property type="protein sequence ID" value="ADK84133.1"/>
    <property type="molecule type" value="Genomic_DNA"/>
</dbReference>
<dbReference type="GO" id="GO:0032267">
    <property type="term" value="F:tRNA(Ile)-lysidine synthase activity"/>
    <property type="evidence" value="ECO:0007669"/>
    <property type="project" value="UniProtKB-EC"/>
</dbReference>
<evidence type="ECO:0000256" key="2">
    <source>
        <dbReference type="ARBA" id="ARBA00022490"/>
    </source>
</evidence>
<evidence type="ECO:0000256" key="7">
    <source>
        <dbReference type="ARBA" id="ARBA00048539"/>
    </source>
</evidence>
<dbReference type="PANTHER" id="PTHR43033:SF1">
    <property type="entry name" value="TRNA(ILE)-LYSIDINE SYNTHASE-RELATED"/>
    <property type="match status" value="1"/>
</dbReference>
<evidence type="ECO:0000256" key="4">
    <source>
        <dbReference type="ARBA" id="ARBA00022694"/>
    </source>
</evidence>
<dbReference type="GO" id="GO:0005737">
    <property type="term" value="C:cytoplasm"/>
    <property type="evidence" value="ECO:0007669"/>
    <property type="project" value="UniProtKB-SubCell"/>
</dbReference>
<dbReference type="SUPFAM" id="SSF82829">
    <property type="entry name" value="MesJ substrate recognition domain-like"/>
    <property type="match status" value="1"/>
</dbReference>
<keyword evidence="2 8" id="KW-0963">Cytoplasm</keyword>
<dbReference type="STRING" id="644282.Deba_0761"/>
<dbReference type="InterPro" id="IPR012795">
    <property type="entry name" value="tRNA_Ile_lys_synt_N"/>
</dbReference>
<keyword evidence="4 8" id="KW-0819">tRNA processing</keyword>
<comment type="similarity">
    <text evidence="8">Belongs to the tRNA(Ile)-lysidine synthase family.</text>
</comment>
<accession>E1QEZ7</accession>
<dbReference type="Gene3D" id="1.20.59.20">
    <property type="match status" value="1"/>
</dbReference>
<dbReference type="RefSeq" id="WP_013257588.1">
    <property type="nucleotide sequence ID" value="NC_014365.1"/>
</dbReference>
<name>E1QEZ7_DESB2</name>
<comment type="subcellular location">
    <subcellularLocation>
        <location evidence="1 8">Cytoplasm</location>
    </subcellularLocation>
</comment>
<dbReference type="eggNOG" id="COG0037">
    <property type="taxonomic scope" value="Bacteria"/>
</dbReference>